<organism evidence="1 3">
    <name type="scientific">Budvicia aquatica</name>
    <dbReference type="NCBI Taxonomy" id="82979"/>
    <lineage>
        <taxon>Bacteria</taxon>
        <taxon>Pseudomonadati</taxon>
        <taxon>Pseudomonadota</taxon>
        <taxon>Gammaproteobacteria</taxon>
        <taxon>Enterobacterales</taxon>
        <taxon>Budviciaceae</taxon>
        <taxon>Budvicia</taxon>
    </lineage>
</organism>
<evidence type="ECO:0000313" key="1">
    <source>
        <dbReference type="EMBL" id="PHI31044.1"/>
    </source>
</evidence>
<dbReference type="AlphaFoldDB" id="A0A2C6DQH3"/>
<protein>
    <submittedName>
        <fullName evidence="1">Uncharacterized protein</fullName>
    </submittedName>
</protein>
<dbReference type="Proteomes" id="UP000224974">
    <property type="component" value="Unassembled WGS sequence"/>
</dbReference>
<evidence type="ECO:0000313" key="2">
    <source>
        <dbReference type="EMBL" id="VFS51233.1"/>
    </source>
</evidence>
<accession>A0A2C6DQH3</accession>
<dbReference type="EMBL" id="PDDX01000001">
    <property type="protein sequence ID" value="PHI31044.1"/>
    <property type="molecule type" value="Genomic_DNA"/>
</dbReference>
<reference evidence="2 4" key="3">
    <citation type="submission" date="2019-03" db="EMBL/GenBank/DDBJ databases">
        <authorList>
            <consortium name="Pathogen Informatics"/>
        </authorList>
    </citation>
    <scope>NUCLEOTIDE SEQUENCE [LARGE SCALE GENOMIC DNA]</scope>
    <source>
        <strain evidence="2 4">NCTC12282</strain>
    </source>
</reference>
<dbReference type="STRING" id="1111728.GCA_000427805_03985"/>
<sequence length="210" mass="22580">MAYGSEILSSDGRVWMTPDVMPLIYQFNTTVSGFNATTIKTINTSVPTSRACIAFTQCLSDPMPGRFAVLTYMSQANGVWQVNVRGNPNISVKIYVFANVVVPTSRYGIQYFNSAGVETYNANCIPVQIYQMAPGFGNWASTSFSSVAVLAAVCGLQRMYVGQQPADAFVVPVALGGKISAIPISIVPTMNPAPETMWGSAVYINAALYN</sequence>
<evidence type="ECO:0000313" key="3">
    <source>
        <dbReference type="Proteomes" id="UP000224974"/>
    </source>
</evidence>
<keyword evidence="3" id="KW-1185">Reference proteome</keyword>
<dbReference type="OrthoDB" id="6443934at2"/>
<dbReference type="RefSeq" id="WP_029095853.1">
    <property type="nucleotide sequence ID" value="NZ_CAADJA010000002.1"/>
</dbReference>
<reference evidence="3" key="1">
    <citation type="submission" date="2017-09" db="EMBL/GenBank/DDBJ databases">
        <title>FDA dAtabase for Regulatory Grade micrObial Sequences (FDA-ARGOS): Supporting development and validation of Infectious Disease Dx tests.</title>
        <authorList>
            <person name="Minogue T."/>
            <person name="Wolcott M."/>
            <person name="Wasieloski L."/>
            <person name="Aguilar W."/>
            <person name="Moore D."/>
            <person name="Tallon L."/>
            <person name="Sadzewicz L."/>
            <person name="Ott S."/>
            <person name="Zhao X."/>
            <person name="Nagaraj S."/>
            <person name="Vavikolanu K."/>
            <person name="Aluvathingal J."/>
            <person name="Nadendla S."/>
            <person name="Sichtig H."/>
        </authorList>
    </citation>
    <scope>NUCLEOTIDE SEQUENCE [LARGE SCALE GENOMIC DNA]</scope>
    <source>
        <strain evidence="3">FDAARGOS_387</strain>
    </source>
</reference>
<dbReference type="Proteomes" id="UP000373449">
    <property type="component" value="Unassembled WGS sequence"/>
</dbReference>
<evidence type="ECO:0000313" key="4">
    <source>
        <dbReference type="Proteomes" id="UP000373449"/>
    </source>
</evidence>
<reference evidence="1" key="2">
    <citation type="submission" date="2017-09" db="EMBL/GenBank/DDBJ databases">
        <title>FDA dAtabase for Regulatory Grade micrObial Sequences (FDA-ARGOS): Supporting development and validation of Infectious Disease Dx tests.</title>
        <authorList>
            <person name="Minogue T."/>
            <person name="Wolcott M."/>
            <person name="Wasieloski L."/>
            <person name="Aguilar W."/>
            <person name="Moore D."/>
            <person name="Tallon L.J."/>
            <person name="Sadzewicz L."/>
            <person name="Ott S."/>
            <person name="Zhao X."/>
            <person name="Nagaraj S."/>
            <person name="Vavikolanu K."/>
            <person name="Aluvathingal J."/>
            <person name="Nadendla S."/>
            <person name="Sichtig H."/>
        </authorList>
    </citation>
    <scope>NUCLEOTIDE SEQUENCE</scope>
    <source>
        <strain evidence="1">FDAARGOS_387</strain>
    </source>
</reference>
<dbReference type="EMBL" id="CAADJA010000002">
    <property type="protein sequence ID" value="VFS51233.1"/>
    <property type="molecule type" value="Genomic_DNA"/>
</dbReference>
<gene>
    <name evidence="1" type="ORF">CRN84_17740</name>
    <name evidence="2" type="ORF">NCTC12282_04913</name>
</gene>
<proteinExistence type="predicted"/>
<name>A0A2C6DQH3_9GAMM</name>